<dbReference type="Proteomes" id="UP001597399">
    <property type="component" value="Unassembled WGS sequence"/>
</dbReference>
<proteinExistence type="predicted"/>
<evidence type="ECO:0000313" key="4">
    <source>
        <dbReference type="Proteomes" id="UP001597399"/>
    </source>
</evidence>
<organism evidence="3 4">
    <name type="scientific">Sporolactobacillus shoreicorticis</name>
    <dbReference type="NCBI Taxonomy" id="1923877"/>
    <lineage>
        <taxon>Bacteria</taxon>
        <taxon>Bacillati</taxon>
        <taxon>Bacillota</taxon>
        <taxon>Bacilli</taxon>
        <taxon>Bacillales</taxon>
        <taxon>Sporolactobacillaceae</taxon>
        <taxon>Sporolactobacillus</taxon>
    </lineage>
</organism>
<feature type="transmembrane region" description="Helical" evidence="1">
    <location>
        <begin position="49"/>
        <end position="68"/>
    </location>
</feature>
<evidence type="ECO:0000256" key="1">
    <source>
        <dbReference type="SAM" id="Phobius"/>
    </source>
</evidence>
<keyword evidence="1" id="KW-0812">Transmembrane</keyword>
<keyword evidence="1" id="KW-1133">Transmembrane helix</keyword>
<feature type="transmembrane region" description="Helical" evidence="1">
    <location>
        <begin position="163"/>
        <end position="180"/>
    </location>
</feature>
<dbReference type="EMBL" id="JBHUMQ010000039">
    <property type="protein sequence ID" value="MFD2695159.1"/>
    <property type="molecule type" value="Genomic_DNA"/>
</dbReference>
<keyword evidence="3" id="KW-0808">Transferase</keyword>
<feature type="domain" description="Glycosyltransferase RgtA/B/C/D-like" evidence="2">
    <location>
        <begin position="61"/>
        <end position="179"/>
    </location>
</feature>
<evidence type="ECO:0000313" key="3">
    <source>
        <dbReference type="EMBL" id="MFD2695159.1"/>
    </source>
</evidence>
<accession>A0ABW5S7T4</accession>
<feature type="transmembrane region" description="Helical" evidence="1">
    <location>
        <begin position="328"/>
        <end position="347"/>
    </location>
</feature>
<name>A0ABW5S7T4_9BACL</name>
<gene>
    <name evidence="3" type="ORF">ACFSUE_16250</name>
</gene>
<keyword evidence="3" id="KW-0328">Glycosyltransferase</keyword>
<dbReference type="GO" id="GO:0016757">
    <property type="term" value="F:glycosyltransferase activity"/>
    <property type="evidence" value="ECO:0007669"/>
    <property type="project" value="UniProtKB-KW"/>
</dbReference>
<feature type="transmembrane region" description="Helical" evidence="1">
    <location>
        <begin position="576"/>
        <end position="597"/>
    </location>
</feature>
<keyword evidence="1" id="KW-0472">Membrane</keyword>
<feature type="transmembrane region" description="Helical" evidence="1">
    <location>
        <begin position="80"/>
        <end position="98"/>
    </location>
</feature>
<keyword evidence="4" id="KW-1185">Reference proteome</keyword>
<feature type="transmembrane region" description="Helical" evidence="1">
    <location>
        <begin position="353"/>
        <end position="376"/>
    </location>
</feature>
<dbReference type="Pfam" id="PF13231">
    <property type="entry name" value="PMT_2"/>
    <property type="match status" value="1"/>
</dbReference>
<comment type="caution">
    <text evidence="3">The sequence shown here is derived from an EMBL/GenBank/DDBJ whole genome shotgun (WGS) entry which is preliminary data.</text>
</comment>
<sequence length="615" mass="70974">MKAFDLLQRNASIGEDSVYFQIYPNNIPIALFRYILYCLVPFHSSRELFIVDHAVCLTALNIGIFYSWKVVSLLLGRRMGTVFLLLVLSCAPIFFYTLYFYSDTLMIMMPPLLLYIWLRYEQRRRPKDVILFCCLLAAGCVLRQNLILFLPAVVLYLVLRSKLKTACTIGTSVIIILMLMQGATSSLSSKVHIDAMPQYKMPTTHWIMLGLSEQGRYNIRDFKKTFEQPTQAQKKATNLREIKHRLTTRTVCGLLYLWLLKAFRVYADGSMGYYWYMGNTTGHSLMYNYFFGGQKQLVLFMVQIFHCFHFMLLFGSVMRFFRLKKVDVCLLIQIMLFGNYLFYIFVWEAEPRYALLFLFPMLIGSCYGLKELVIFVQKIRMHASLTLPWVDAQRGANLLFVVFLCLAVAHLKPITQNPDVQYHYSVNQSQKKGSIYARISERNVVRQTFHAGRNFDHIALGKAASGGRASYQAAISPIYGTEPEPKTKKIISEKDLEKDRLSEIVLDRQLPGKRDYQLTISKISGKKDAFLDLSIHGKGLFEQRDLYLDGALIQDAHTVKGKDLQFRVYKKVQKPYLNVGLYFFLLSFPLAELIIFADVYRNPEANPADLHPDPV</sequence>
<dbReference type="RefSeq" id="WP_253060772.1">
    <property type="nucleotide sequence ID" value="NZ_JAMXWM010000007.1"/>
</dbReference>
<reference evidence="4" key="1">
    <citation type="journal article" date="2019" name="Int. J. Syst. Evol. Microbiol.">
        <title>The Global Catalogue of Microorganisms (GCM) 10K type strain sequencing project: providing services to taxonomists for standard genome sequencing and annotation.</title>
        <authorList>
            <consortium name="The Broad Institute Genomics Platform"/>
            <consortium name="The Broad Institute Genome Sequencing Center for Infectious Disease"/>
            <person name="Wu L."/>
            <person name="Ma J."/>
        </authorList>
    </citation>
    <scope>NUCLEOTIDE SEQUENCE [LARGE SCALE GENOMIC DNA]</scope>
    <source>
        <strain evidence="4">TISTR 2466</strain>
    </source>
</reference>
<feature type="transmembrane region" description="Helical" evidence="1">
    <location>
        <begin position="253"/>
        <end position="277"/>
    </location>
</feature>
<dbReference type="EC" id="2.4.-.-" evidence="3"/>
<dbReference type="InterPro" id="IPR038731">
    <property type="entry name" value="RgtA/B/C-like"/>
</dbReference>
<evidence type="ECO:0000259" key="2">
    <source>
        <dbReference type="Pfam" id="PF13231"/>
    </source>
</evidence>
<feature type="transmembrane region" description="Helical" evidence="1">
    <location>
        <begin position="297"/>
        <end position="321"/>
    </location>
</feature>
<feature type="transmembrane region" description="Helical" evidence="1">
    <location>
        <begin position="129"/>
        <end position="157"/>
    </location>
</feature>
<protein>
    <submittedName>
        <fullName evidence="3">Glycosyltransferase family 39 protein</fullName>
        <ecNumber evidence="3">2.4.-.-</ecNumber>
    </submittedName>
</protein>